<dbReference type="EMBL" id="KZ613913">
    <property type="protein sequence ID" value="PMD50232.1"/>
    <property type="molecule type" value="Genomic_DNA"/>
</dbReference>
<evidence type="ECO:0000313" key="1">
    <source>
        <dbReference type="EMBL" id="PMD50232.1"/>
    </source>
</evidence>
<gene>
    <name evidence="1" type="ORF">K444DRAFT_547622</name>
</gene>
<dbReference type="InterPro" id="IPR036691">
    <property type="entry name" value="Endo/exonu/phosph_ase_sf"/>
</dbReference>
<feature type="non-terminal residue" evidence="1">
    <location>
        <position position="1"/>
    </location>
</feature>
<dbReference type="Proteomes" id="UP000235371">
    <property type="component" value="Unassembled WGS sequence"/>
</dbReference>
<keyword evidence="2" id="KW-1185">Reference proteome</keyword>
<dbReference type="SUPFAM" id="SSF56219">
    <property type="entry name" value="DNase I-like"/>
    <property type="match status" value="1"/>
</dbReference>
<sequence>EGMDLVLEEIKTFNKGLEPIGQPYWATSKEKRDSGLQRAGSVVVAFPTEIQANRAIKNRLLIAGISTKVVKYHTISSTAQYTKYTGYGHLDSICKKDPKCLLYGKEHVTENHFCSIYKKKVIQEPWIIVRDSTNRGYHSIIHPSYFQILPNYSTLRPRTLVYIARELQASLAQNSPSDPDYLIIDLSLGVLKMQLINFYNAVYPEDPNNILTILREDILPTTLLDSSLLLGDFNTYYPW</sequence>
<dbReference type="OrthoDB" id="3558767at2759"/>
<dbReference type="InParanoid" id="A0A2J6SHI2"/>
<organism evidence="1 2">
    <name type="scientific">Hyaloscypha bicolor E</name>
    <dbReference type="NCBI Taxonomy" id="1095630"/>
    <lineage>
        <taxon>Eukaryota</taxon>
        <taxon>Fungi</taxon>
        <taxon>Dikarya</taxon>
        <taxon>Ascomycota</taxon>
        <taxon>Pezizomycotina</taxon>
        <taxon>Leotiomycetes</taxon>
        <taxon>Helotiales</taxon>
        <taxon>Hyaloscyphaceae</taxon>
        <taxon>Hyaloscypha</taxon>
        <taxon>Hyaloscypha bicolor</taxon>
    </lineage>
</organism>
<evidence type="ECO:0000313" key="2">
    <source>
        <dbReference type="Proteomes" id="UP000235371"/>
    </source>
</evidence>
<name>A0A2J6SHI2_9HELO</name>
<proteinExistence type="predicted"/>
<dbReference type="GeneID" id="36584396"/>
<dbReference type="AlphaFoldDB" id="A0A2J6SHI2"/>
<dbReference type="STRING" id="1095630.A0A2J6SHI2"/>
<reference evidence="1 2" key="1">
    <citation type="submission" date="2016-04" db="EMBL/GenBank/DDBJ databases">
        <title>A degradative enzymes factory behind the ericoid mycorrhizal symbiosis.</title>
        <authorList>
            <consortium name="DOE Joint Genome Institute"/>
            <person name="Martino E."/>
            <person name="Morin E."/>
            <person name="Grelet G."/>
            <person name="Kuo A."/>
            <person name="Kohler A."/>
            <person name="Daghino S."/>
            <person name="Barry K."/>
            <person name="Choi C."/>
            <person name="Cichocki N."/>
            <person name="Clum A."/>
            <person name="Copeland A."/>
            <person name="Hainaut M."/>
            <person name="Haridas S."/>
            <person name="Labutti K."/>
            <person name="Lindquist E."/>
            <person name="Lipzen A."/>
            <person name="Khouja H.-R."/>
            <person name="Murat C."/>
            <person name="Ohm R."/>
            <person name="Olson A."/>
            <person name="Spatafora J."/>
            <person name="Veneault-Fourrey C."/>
            <person name="Henrissat B."/>
            <person name="Grigoriev I."/>
            <person name="Martin F."/>
            <person name="Perotto S."/>
        </authorList>
    </citation>
    <scope>NUCLEOTIDE SEQUENCE [LARGE SCALE GENOMIC DNA]</scope>
    <source>
        <strain evidence="1 2">E</strain>
    </source>
</reference>
<accession>A0A2J6SHI2</accession>
<dbReference type="RefSeq" id="XP_024727136.1">
    <property type="nucleotide sequence ID" value="XM_024876317.1"/>
</dbReference>
<evidence type="ECO:0008006" key="3">
    <source>
        <dbReference type="Google" id="ProtNLM"/>
    </source>
</evidence>
<protein>
    <recommendedName>
        <fullName evidence="3">Endonuclease/exonuclease/phosphatase domain-containing protein</fullName>
    </recommendedName>
</protein>